<gene>
    <name evidence="2" type="ORF">V5799_021368</name>
</gene>
<dbReference type="Proteomes" id="UP001321473">
    <property type="component" value="Unassembled WGS sequence"/>
</dbReference>
<comment type="caution">
    <text evidence="2">The sequence shown here is derived from an EMBL/GenBank/DDBJ whole genome shotgun (WGS) entry which is preliminary data.</text>
</comment>
<feature type="compositionally biased region" description="Basic residues" evidence="1">
    <location>
        <begin position="67"/>
        <end position="78"/>
    </location>
</feature>
<organism evidence="2 3">
    <name type="scientific">Amblyomma americanum</name>
    <name type="common">Lone star tick</name>
    <dbReference type="NCBI Taxonomy" id="6943"/>
    <lineage>
        <taxon>Eukaryota</taxon>
        <taxon>Metazoa</taxon>
        <taxon>Ecdysozoa</taxon>
        <taxon>Arthropoda</taxon>
        <taxon>Chelicerata</taxon>
        <taxon>Arachnida</taxon>
        <taxon>Acari</taxon>
        <taxon>Parasitiformes</taxon>
        <taxon>Ixodida</taxon>
        <taxon>Ixodoidea</taxon>
        <taxon>Ixodidae</taxon>
        <taxon>Amblyomminae</taxon>
        <taxon>Amblyomma</taxon>
    </lineage>
</organism>
<name>A0AAQ4FQ02_AMBAM</name>
<dbReference type="EMBL" id="JARKHS020000412">
    <property type="protein sequence ID" value="KAK8788855.1"/>
    <property type="molecule type" value="Genomic_DNA"/>
</dbReference>
<dbReference type="AlphaFoldDB" id="A0AAQ4FQ02"/>
<evidence type="ECO:0000256" key="1">
    <source>
        <dbReference type="SAM" id="MobiDB-lite"/>
    </source>
</evidence>
<proteinExistence type="predicted"/>
<evidence type="ECO:0000313" key="2">
    <source>
        <dbReference type="EMBL" id="KAK8788855.1"/>
    </source>
</evidence>
<feature type="compositionally biased region" description="Acidic residues" evidence="1">
    <location>
        <begin position="19"/>
        <end position="32"/>
    </location>
</feature>
<keyword evidence="3" id="KW-1185">Reference proteome</keyword>
<reference evidence="2 3" key="1">
    <citation type="journal article" date="2023" name="Arcadia Sci">
        <title>De novo assembly of a long-read Amblyomma americanum tick genome.</title>
        <authorList>
            <person name="Chou S."/>
            <person name="Poskanzer K.E."/>
            <person name="Rollins M."/>
            <person name="Thuy-Boun P.S."/>
        </authorList>
    </citation>
    <scope>NUCLEOTIDE SEQUENCE [LARGE SCALE GENOMIC DNA]</scope>
    <source>
        <strain evidence="2">F_SG_1</strain>
        <tissue evidence="2">Salivary glands</tissue>
    </source>
</reference>
<evidence type="ECO:0000313" key="3">
    <source>
        <dbReference type="Proteomes" id="UP001321473"/>
    </source>
</evidence>
<sequence length="78" mass="8499">MGAALSGLFSTATFQTDEEIAAMLEENDDDLSESDKEDDRASPLPTSGHDTSKDEDEPEPDIVTLPKKQKKSCWKPGT</sequence>
<protein>
    <submittedName>
        <fullName evidence="2">Uncharacterized protein</fullName>
    </submittedName>
</protein>
<feature type="region of interest" description="Disordered" evidence="1">
    <location>
        <begin position="19"/>
        <end position="78"/>
    </location>
</feature>
<accession>A0AAQ4FQ02</accession>